<evidence type="ECO:0000259" key="5">
    <source>
        <dbReference type="SMART" id="SM00849"/>
    </source>
</evidence>
<dbReference type="EMBL" id="VLLN01000028">
    <property type="protein sequence ID" value="TWJ14355.1"/>
    <property type="molecule type" value="Genomic_DNA"/>
</dbReference>
<comment type="cofactor">
    <cofactor evidence="1">
        <name>Zn(2+)</name>
        <dbReference type="ChEBI" id="CHEBI:29105"/>
    </cofactor>
</comment>
<dbReference type="PANTHER" id="PTHR46233">
    <property type="entry name" value="HYDROXYACYLGLUTATHIONE HYDROLASE GLOC"/>
    <property type="match status" value="1"/>
</dbReference>
<organism evidence="6 7">
    <name type="scientific">Geobacter argillaceus</name>
    <dbReference type="NCBI Taxonomy" id="345631"/>
    <lineage>
        <taxon>Bacteria</taxon>
        <taxon>Pseudomonadati</taxon>
        <taxon>Thermodesulfobacteriota</taxon>
        <taxon>Desulfuromonadia</taxon>
        <taxon>Geobacterales</taxon>
        <taxon>Geobacteraceae</taxon>
        <taxon>Geobacter</taxon>
    </lineage>
</organism>
<evidence type="ECO:0000256" key="3">
    <source>
        <dbReference type="ARBA" id="ARBA00022801"/>
    </source>
</evidence>
<gene>
    <name evidence="6" type="ORF">JN12_03441</name>
</gene>
<keyword evidence="4" id="KW-0862">Zinc</keyword>
<evidence type="ECO:0000256" key="2">
    <source>
        <dbReference type="ARBA" id="ARBA00022723"/>
    </source>
</evidence>
<evidence type="ECO:0000313" key="7">
    <source>
        <dbReference type="Proteomes" id="UP000319449"/>
    </source>
</evidence>
<proteinExistence type="predicted"/>
<dbReference type="GO" id="GO:0016787">
    <property type="term" value="F:hydrolase activity"/>
    <property type="evidence" value="ECO:0007669"/>
    <property type="project" value="UniProtKB-KW"/>
</dbReference>
<keyword evidence="2" id="KW-0479">Metal-binding</keyword>
<dbReference type="InterPro" id="IPR051453">
    <property type="entry name" value="MBL_Glyoxalase_II"/>
</dbReference>
<dbReference type="OrthoDB" id="9802991at2"/>
<dbReference type="SUPFAM" id="SSF56281">
    <property type="entry name" value="Metallo-hydrolase/oxidoreductase"/>
    <property type="match status" value="1"/>
</dbReference>
<dbReference type="AlphaFoldDB" id="A0A562V8X2"/>
<dbReference type="InterPro" id="IPR036866">
    <property type="entry name" value="RibonucZ/Hydroxyglut_hydro"/>
</dbReference>
<dbReference type="SMART" id="SM00849">
    <property type="entry name" value="Lactamase_B"/>
    <property type="match status" value="1"/>
</dbReference>
<keyword evidence="7" id="KW-1185">Reference proteome</keyword>
<accession>A0A562V8X2</accession>
<keyword evidence="3 6" id="KW-0378">Hydrolase</keyword>
<comment type="caution">
    <text evidence="6">The sequence shown here is derived from an EMBL/GenBank/DDBJ whole genome shotgun (WGS) entry which is preliminary data.</text>
</comment>
<sequence>MIFETIVVGQLGVNCFILADQETKEGVVVDPGADTERILAVIRAKGLTIRYVINTHGHFDHMGGNRRLLAETGATLMIHASDEPYLSKAASSASAYGLATENSPSPGTHLTEGQNIRFGSHEIRVIHTPGHTPGGCCLYLAAEGILLSGDTLFADSIGRTDFPGGSYDDLAASVKGKLFTLPDATKVYPGHGPMTTIAHEKAHNPYLGSK</sequence>
<dbReference type="InterPro" id="IPR001279">
    <property type="entry name" value="Metallo-B-lactamas"/>
</dbReference>
<feature type="domain" description="Metallo-beta-lactamase" evidence="5">
    <location>
        <begin position="12"/>
        <end position="191"/>
    </location>
</feature>
<evidence type="ECO:0000256" key="1">
    <source>
        <dbReference type="ARBA" id="ARBA00001947"/>
    </source>
</evidence>
<dbReference type="Pfam" id="PF00753">
    <property type="entry name" value="Lactamase_B"/>
    <property type="match status" value="1"/>
</dbReference>
<name>A0A562V8X2_9BACT</name>
<reference evidence="6 7" key="1">
    <citation type="submission" date="2019-07" db="EMBL/GenBank/DDBJ databases">
        <title>Genomic Encyclopedia of Archaeal and Bacterial Type Strains, Phase II (KMG-II): from individual species to whole genera.</title>
        <authorList>
            <person name="Goeker M."/>
        </authorList>
    </citation>
    <scope>NUCLEOTIDE SEQUENCE [LARGE SCALE GENOMIC DNA]</scope>
    <source>
        <strain evidence="6 7">ATCC BAA-1139</strain>
    </source>
</reference>
<evidence type="ECO:0000256" key="4">
    <source>
        <dbReference type="ARBA" id="ARBA00022833"/>
    </source>
</evidence>
<dbReference type="Proteomes" id="UP000319449">
    <property type="component" value="Unassembled WGS sequence"/>
</dbReference>
<dbReference type="RefSeq" id="WP_145025038.1">
    <property type="nucleotide sequence ID" value="NZ_VLLN01000028.1"/>
</dbReference>
<evidence type="ECO:0000313" key="6">
    <source>
        <dbReference type="EMBL" id="TWJ14355.1"/>
    </source>
</evidence>
<dbReference type="CDD" id="cd06262">
    <property type="entry name" value="metallo-hydrolase-like_MBL-fold"/>
    <property type="match status" value="1"/>
</dbReference>
<dbReference type="Gene3D" id="3.60.15.10">
    <property type="entry name" value="Ribonuclease Z/Hydroxyacylglutathione hydrolase-like"/>
    <property type="match status" value="1"/>
</dbReference>
<dbReference type="PANTHER" id="PTHR46233:SF3">
    <property type="entry name" value="HYDROXYACYLGLUTATHIONE HYDROLASE GLOC"/>
    <property type="match status" value="1"/>
</dbReference>
<protein>
    <submittedName>
        <fullName evidence="6">Glyoxylase-like metal-dependent hydrolase (Beta-lactamase superfamily II)</fullName>
    </submittedName>
</protein>
<dbReference type="GO" id="GO:0046872">
    <property type="term" value="F:metal ion binding"/>
    <property type="evidence" value="ECO:0007669"/>
    <property type="project" value="UniProtKB-KW"/>
</dbReference>